<proteinExistence type="predicted"/>
<name>A0A8J4U0T3_CLAMG</name>
<dbReference type="AlphaFoldDB" id="A0A8J4U0T3"/>
<dbReference type="Proteomes" id="UP000727407">
    <property type="component" value="Unassembled WGS sequence"/>
</dbReference>
<protein>
    <submittedName>
        <fullName evidence="2">Uncharacterized protein</fullName>
    </submittedName>
</protein>
<gene>
    <name evidence="2" type="ORF">DAT39_019479</name>
</gene>
<sequence>MFDWRRLLQARSMLHPTQNECMMSPQGRQASSEGTRDPESAEDAAEDDENPLMRFARIACNDEGVQKLIRTLQNILLFCDCANRTFKVIKALHFL</sequence>
<keyword evidence="3" id="KW-1185">Reference proteome</keyword>
<feature type="compositionally biased region" description="Polar residues" evidence="1">
    <location>
        <begin position="18"/>
        <end position="33"/>
    </location>
</feature>
<organism evidence="2 3">
    <name type="scientific">Clarias magur</name>
    <name type="common">Asian catfish</name>
    <name type="synonym">Macropteronotus magur</name>
    <dbReference type="NCBI Taxonomy" id="1594786"/>
    <lineage>
        <taxon>Eukaryota</taxon>
        <taxon>Metazoa</taxon>
        <taxon>Chordata</taxon>
        <taxon>Craniata</taxon>
        <taxon>Vertebrata</taxon>
        <taxon>Euteleostomi</taxon>
        <taxon>Actinopterygii</taxon>
        <taxon>Neopterygii</taxon>
        <taxon>Teleostei</taxon>
        <taxon>Ostariophysi</taxon>
        <taxon>Siluriformes</taxon>
        <taxon>Clariidae</taxon>
        <taxon>Clarias</taxon>
    </lineage>
</organism>
<evidence type="ECO:0000313" key="2">
    <source>
        <dbReference type="EMBL" id="KAF5890817.1"/>
    </source>
</evidence>
<evidence type="ECO:0000313" key="3">
    <source>
        <dbReference type="Proteomes" id="UP000727407"/>
    </source>
</evidence>
<feature type="region of interest" description="Disordered" evidence="1">
    <location>
        <begin position="18"/>
        <end position="48"/>
    </location>
</feature>
<evidence type="ECO:0000256" key="1">
    <source>
        <dbReference type="SAM" id="MobiDB-lite"/>
    </source>
</evidence>
<reference evidence="2" key="1">
    <citation type="submission" date="2020-07" db="EMBL/GenBank/DDBJ databases">
        <title>Clarias magur genome sequencing, assembly and annotation.</title>
        <authorList>
            <person name="Kushwaha B."/>
            <person name="Kumar R."/>
            <person name="Das P."/>
            <person name="Joshi C.G."/>
            <person name="Kumar D."/>
            <person name="Nagpure N.S."/>
            <person name="Pandey M."/>
            <person name="Agarwal S."/>
            <person name="Srivastava S."/>
            <person name="Singh M."/>
            <person name="Sahoo L."/>
            <person name="Jayasankar P."/>
            <person name="Meher P.K."/>
            <person name="Koringa P.G."/>
            <person name="Iquebal M.A."/>
            <person name="Das S.P."/>
            <person name="Bit A."/>
            <person name="Patnaik S."/>
            <person name="Patel N."/>
            <person name="Shah T.M."/>
            <person name="Hinsu A."/>
            <person name="Jena J.K."/>
        </authorList>
    </citation>
    <scope>NUCLEOTIDE SEQUENCE</scope>
    <source>
        <strain evidence="2">CIFAMagur01</strain>
        <tissue evidence="2">Testis</tissue>
    </source>
</reference>
<accession>A0A8J4U0T3</accession>
<comment type="caution">
    <text evidence="2">The sequence shown here is derived from an EMBL/GenBank/DDBJ whole genome shotgun (WGS) entry which is preliminary data.</text>
</comment>
<feature type="non-terminal residue" evidence="2">
    <location>
        <position position="95"/>
    </location>
</feature>
<dbReference type="EMBL" id="QNUK01000648">
    <property type="protein sequence ID" value="KAF5890817.1"/>
    <property type="molecule type" value="Genomic_DNA"/>
</dbReference>